<dbReference type="GO" id="GO:0005737">
    <property type="term" value="C:cytoplasm"/>
    <property type="evidence" value="ECO:0007669"/>
    <property type="project" value="TreeGrafter"/>
</dbReference>
<dbReference type="Pfam" id="PF00578">
    <property type="entry name" value="AhpC-TSA"/>
    <property type="match status" value="1"/>
</dbReference>
<evidence type="ECO:0000256" key="8">
    <source>
        <dbReference type="ARBA" id="ARBA00038489"/>
    </source>
</evidence>
<evidence type="ECO:0000256" key="3">
    <source>
        <dbReference type="ARBA" id="ARBA00022862"/>
    </source>
</evidence>
<evidence type="ECO:0000256" key="9">
    <source>
        <dbReference type="ARBA" id="ARBA00049091"/>
    </source>
</evidence>
<evidence type="ECO:0000256" key="5">
    <source>
        <dbReference type="ARBA" id="ARBA00023157"/>
    </source>
</evidence>
<evidence type="ECO:0000259" key="11">
    <source>
        <dbReference type="PROSITE" id="PS51352"/>
    </source>
</evidence>
<keyword evidence="5" id="KW-1015">Disulfide bond</keyword>
<proteinExistence type="inferred from homology"/>
<accession>A0A9N8DTR7</accession>
<keyword evidence="3" id="KW-0049">Antioxidant</keyword>
<dbReference type="EMBL" id="CAICTM010000349">
    <property type="protein sequence ID" value="CAB9508522.1"/>
    <property type="molecule type" value="Genomic_DNA"/>
</dbReference>
<feature type="region of interest" description="Disordered" evidence="10">
    <location>
        <begin position="1"/>
        <end position="61"/>
    </location>
</feature>
<dbReference type="GO" id="GO:0034599">
    <property type="term" value="P:cellular response to oxidative stress"/>
    <property type="evidence" value="ECO:0007669"/>
    <property type="project" value="TreeGrafter"/>
</dbReference>
<protein>
    <recommendedName>
        <fullName evidence="1">thioredoxin-dependent peroxiredoxin</fullName>
        <ecNumber evidence="1">1.11.1.24</ecNumber>
    </recommendedName>
    <alternativeName>
        <fullName evidence="7">Thioredoxin peroxidase</fullName>
    </alternativeName>
</protein>
<evidence type="ECO:0000256" key="4">
    <source>
        <dbReference type="ARBA" id="ARBA00023002"/>
    </source>
</evidence>
<dbReference type="Gene3D" id="3.40.30.10">
    <property type="entry name" value="Glutaredoxin"/>
    <property type="match status" value="1"/>
</dbReference>
<feature type="compositionally biased region" description="Polar residues" evidence="10">
    <location>
        <begin position="24"/>
        <end position="33"/>
    </location>
</feature>
<dbReference type="AlphaFoldDB" id="A0A9N8DTR7"/>
<dbReference type="GO" id="GO:0045454">
    <property type="term" value="P:cell redox homeostasis"/>
    <property type="evidence" value="ECO:0007669"/>
    <property type="project" value="TreeGrafter"/>
</dbReference>
<evidence type="ECO:0000256" key="1">
    <source>
        <dbReference type="ARBA" id="ARBA00013017"/>
    </source>
</evidence>
<feature type="region of interest" description="Disordered" evidence="10">
    <location>
        <begin position="323"/>
        <end position="344"/>
    </location>
</feature>
<organism evidence="12 13">
    <name type="scientific">Seminavis robusta</name>
    <dbReference type="NCBI Taxonomy" id="568900"/>
    <lineage>
        <taxon>Eukaryota</taxon>
        <taxon>Sar</taxon>
        <taxon>Stramenopiles</taxon>
        <taxon>Ochrophyta</taxon>
        <taxon>Bacillariophyta</taxon>
        <taxon>Bacillariophyceae</taxon>
        <taxon>Bacillariophycidae</taxon>
        <taxon>Naviculales</taxon>
        <taxon>Naviculaceae</taxon>
        <taxon>Seminavis</taxon>
    </lineage>
</organism>
<evidence type="ECO:0000313" key="12">
    <source>
        <dbReference type="EMBL" id="CAB9508522.1"/>
    </source>
</evidence>
<evidence type="ECO:0000256" key="10">
    <source>
        <dbReference type="SAM" id="MobiDB-lite"/>
    </source>
</evidence>
<dbReference type="PANTHER" id="PTHR42801">
    <property type="entry name" value="THIOREDOXIN-DEPENDENT PEROXIDE REDUCTASE"/>
    <property type="match status" value="1"/>
</dbReference>
<dbReference type="PANTHER" id="PTHR42801:SF7">
    <property type="entry name" value="SLL1159 PROTEIN"/>
    <property type="match status" value="1"/>
</dbReference>
<dbReference type="PROSITE" id="PS51352">
    <property type="entry name" value="THIOREDOXIN_2"/>
    <property type="match status" value="1"/>
</dbReference>
<dbReference type="InterPro" id="IPR036249">
    <property type="entry name" value="Thioredoxin-like_sf"/>
</dbReference>
<dbReference type="Proteomes" id="UP001153069">
    <property type="component" value="Unassembled WGS sequence"/>
</dbReference>
<dbReference type="SUPFAM" id="SSF52833">
    <property type="entry name" value="Thioredoxin-like"/>
    <property type="match status" value="1"/>
</dbReference>
<dbReference type="InterPro" id="IPR013766">
    <property type="entry name" value="Thioredoxin_domain"/>
</dbReference>
<dbReference type="GO" id="GO:0008379">
    <property type="term" value="F:thioredoxin peroxidase activity"/>
    <property type="evidence" value="ECO:0007669"/>
    <property type="project" value="TreeGrafter"/>
</dbReference>
<comment type="caution">
    <text evidence="12">The sequence shown here is derived from an EMBL/GenBank/DDBJ whole genome shotgun (WGS) entry which is preliminary data.</text>
</comment>
<keyword evidence="2" id="KW-0575">Peroxidase</keyword>
<comment type="similarity">
    <text evidence="8">Belongs to the peroxiredoxin family. BCP/PrxQ subfamily.</text>
</comment>
<dbReference type="InterPro" id="IPR000866">
    <property type="entry name" value="AhpC/TSA"/>
</dbReference>
<feature type="domain" description="Thioredoxin" evidence="11">
    <location>
        <begin position="121"/>
        <end position="295"/>
    </location>
</feature>
<dbReference type="OrthoDB" id="338622at2759"/>
<evidence type="ECO:0000256" key="6">
    <source>
        <dbReference type="ARBA" id="ARBA00023284"/>
    </source>
</evidence>
<evidence type="ECO:0000256" key="2">
    <source>
        <dbReference type="ARBA" id="ARBA00022559"/>
    </source>
</evidence>
<dbReference type="EC" id="1.11.1.24" evidence="1"/>
<evidence type="ECO:0000313" key="13">
    <source>
        <dbReference type="Proteomes" id="UP001153069"/>
    </source>
</evidence>
<evidence type="ECO:0000256" key="7">
    <source>
        <dbReference type="ARBA" id="ARBA00032824"/>
    </source>
</evidence>
<dbReference type="InterPro" id="IPR050924">
    <property type="entry name" value="Peroxiredoxin_BCP/PrxQ"/>
</dbReference>
<gene>
    <name evidence="12" type="ORF">SEMRO_350_G123770.1</name>
</gene>
<feature type="compositionally biased region" description="Acidic residues" evidence="10">
    <location>
        <begin position="38"/>
        <end position="50"/>
    </location>
</feature>
<comment type="catalytic activity">
    <reaction evidence="9">
        <text>a hydroperoxide + [thioredoxin]-dithiol = an alcohol + [thioredoxin]-disulfide + H2O</text>
        <dbReference type="Rhea" id="RHEA:62620"/>
        <dbReference type="Rhea" id="RHEA-COMP:10698"/>
        <dbReference type="Rhea" id="RHEA-COMP:10700"/>
        <dbReference type="ChEBI" id="CHEBI:15377"/>
        <dbReference type="ChEBI" id="CHEBI:29950"/>
        <dbReference type="ChEBI" id="CHEBI:30879"/>
        <dbReference type="ChEBI" id="CHEBI:35924"/>
        <dbReference type="ChEBI" id="CHEBI:50058"/>
        <dbReference type="EC" id="1.11.1.24"/>
    </reaction>
</comment>
<name>A0A9N8DTR7_9STRA</name>
<keyword evidence="13" id="KW-1185">Reference proteome</keyword>
<keyword evidence="4" id="KW-0560">Oxidoreductase</keyword>
<reference evidence="12" key="1">
    <citation type="submission" date="2020-06" db="EMBL/GenBank/DDBJ databases">
        <authorList>
            <consortium name="Plant Systems Biology data submission"/>
        </authorList>
    </citation>
    <scope>NUCLEOTIDE SEQUENCE</scope>
    <source>
        <strain evidence="12">D6</strain>
    </source>
</reference>
<keyword evidence="6" id="KW-0676">Redox-active center</keyword>
<dbReference type="CDD" id="cd02970">
    <property type="entry name" value="PRX_like2"/>
    <property type="match status" value="1"/>
</dbReference>
<sequence length="423" mass="47473">MTPPSLDPAPVGEATAAEDRNKVETMTSSTPVTKQEDATNEAPEEEEEEPMLPPPQPLRESNATNVSMLEEEENYPDPGSLQEELNEILDAFYECVAEEDICAYQRLVEDIRGERIAETALMEPAVCPSFELQDQDGDMLRLDELLQKGPVVVTFYRGKWCPHCNATLMRYQKQLVPELKQFQATLVAISPMLPDGTAFLATKRDLDYSVCSDVNNTLAKEFRLTFEVKPHTQPFMTKWGEHIPDHNGLDSWEIPLPATYVIGQDGRIAWSFMDNDPGIRAEVKDIVHEVAALTLKSMYRDVTLEFPTSNNFHEDAQSACSFGSTGSSASNNNPFGNNKKKKRSKTFNRAIGATFKAPNLKKLWKSMTKTSNHLKTEAYDDDSSHFSVQSELKAKAPSRTPRKSFRGKLAAPEFLCRYMMPSS</sequence>